<dbReference type="Pfam" id="PF00373">
    <property type="entry name" value="FERM_M"/>
    <property type="match status" value="1"/>
</dbReference>
<dbReference type="InterPro" id="IPR029071">
    <property type="entry name" value="Ubiquitin-like_domsf"/>
</dbReference>
<keyword evidence="10" id="KW-1185">Reference proteome</keyword>
<dbReference type="SMART" id="SM00295">
    <property type="entry name" value="B41"/>
    <property type="match status" value="1"/>
</dbReference>
<evidence type="ECO:0000256" key="3">
    <source>
        <dbReference type="ARBA" id="ARBA00022771"/>
    </source>
</evidence>
<dbReference type="Proteomes" id="UP001153620">
    <property type="component" value="Chromosome 2"/>
</dbReference>
<evidence type="ECO:0000256" key="2">
    <source>
        <dbReference type="ARBA" id="ARBA00022723"/>
    </source>
</evidence>
<evidence type="ECO:0000256" key="5">
    <source>
        <dbReference type="ARBA" id="ARBA00022949"/>
    </source>
</evidence>
<feature type="domain" description="FERM" evidence="7">
    <location>
        <begin position="1"/>
        <end position="382"/>
    </location>
</feature>
<accession>A0A9P0IVU5</accession>
<dbReference type="GO" id="GO:0071944">
    <property type="term" value="C:cell periphery"/>
    <property type="evidence" value="ECO:0007669"/>
    <property type="project" value="UniProtKB-ARBA"/>
</dbReference>
<dbReference type="Gene3D" id="1.20.80.10">
    <property type="match status" value="1"/>
</dbReference>
<dbReference type="InterPro" id="IPR035963">
    <property type="entry name" value="FERM_2"/>
</dbReference>
<evidence type="ECO:0000259" key="7">
    <source>
        <dbReference type="PROSITE" id="PS50057"/>
    </source>
</evidence>
<evidence type="ECO:0000256" key="4">
    <source>
        <dbReference type="ARBA" id="ARBA00022833"/>
    </source>
</evidence>
<dbReference type="SMART" id="SM01196">
    <property type="entry name" value="FERM_C"/>
    <property type="match status" value="1"/>
</dbReference>
<comment type="subcellular location">
    <subcellularLocation>
        <location evidence="1">Cell junction</location>
    </subcellularLocation>
</comment>
<gene>
    <name evidence="9" type="ORF">CHIRRI_LOCUS6971</name>
</gene>
<dbReference type="SUPFAM" id="SSF54236">
    <property type="entry name" value="Ubiquitin-like"/>
    <property type="match status" value="1"/>
</dbReference>
<evidence type="ECO:0000256" key="6">
    <source>
        <dbReference type="PROSITE-ProRule" id="PRU00175"/>
    </source>
</evidence>
<dbReference type="GO" id="GO:0004842">
    <property type="term" value="F:ubiquitin-protein transferase activity"/>
    <property type="evidence" value="ECO:0007669"/>
    <property type="project" value="TreeGrafter"/>
</dbReference>
<dbReference type="FunFam" id="1.10.1170.10:FF:000002">
    <property type="entry name" value="Baculoviral IAP repeat containing 7"/>
    <property type="match status" value="1"/>
</dbReference>
<dbReference type="InterPro" id="IPR014352">
    <property type="entry name" value="FERM/acyl-CoA-bd_prot_sf"/>
</dbReference>
<dbReference type="GO" id="GO:0070161">
    <property type="term" value="C:anchoring junction"/>
    <property type="evidence" value="ECO:0007669"/>
    <property type="project" value="UniProtKB-SubCell"/>
</dbReference>
<dbReference type="AlphaFoldDB" id="A0A9P0IVU5"/>
<dbReference type="SUPFAM" id="SSF50729">
    <property type="entry name" value="PH domain-like"/>
    <property type="match status" value="1"/>
</dbReference>
<proteinExistence type="predicted"/>
<dbReference type="InterPro" id="IPR019748">
    <property type="entry name" value="FERM_central"/>
</dbReference>
<evidence type="ECO:0000259" key="8">
    <source>
        <dbReference type="PROSITE" id="PS50089"/>
    </source>
</evidence>
<keyword evidence="5" id="KW-0965">Cell junction</keyword>
<dbReference type="GO" id="GO:0008270">
    <property type="term" value="F:zinc ion binding"/>
    <property type="evidence" value="ECO:0007669"/>
    <property type="project" value="UniProtKB-KW"/>
</dbReference>
<feature type="domain" description="RING-type" evidence="8">
    <location>
        <begin position="467"/>
        <end position="502"/>
    </location>
</feature>
<dbReference type="GO" id="GO:0009887">
    <property type="term" value="P:animal organ morphogenesis"/>
    <property type="evidence" value="ECO:0007669"/>
    <property type="project" value="UniProtKB-ARBA"/>
</dbReference>
<dbReference type="GO" id="GO:0030182">
    <property type="term" value="P:neuron differentiation"/>
    <property type="evidence" value="ECO:0007669"/>
    <property type="project" value="UniProtKB-ARBA"/>
</dbReference>
<dbReference type="Gene3D" id="3.10.20.90">
    <property type="entry name" value="Phosphatidylinositol 3-kinase Catalytic Subunit, Chain A, domain 1"/>
    <property type="match status" value="1"/>
</dbReference>
<evidence type="ECO:0000313" key="10">
    <source>
        <dbReference type="Proteomes" id="UP001153620"/>
    </source>
</evidence>
<dbReference type="Gene3D" id="3.30.40.10">
    <property type="entry name" value="Zinc/RING finger domain, C3HC4 (zinc finger)"/>
    <property type="match status" value="1"/>
</dbReference>
<dbReference type="InterPro" id="IPR018979">
    <property type="entry name" value="FERM_N"/>
</dbReference>
<name>A0A9P0IVU5_9DIPT</name>
<keyword evidence="4" id="KW-0862">Zinc</keyword>
<dbReference type="InterPro" id="IPR001841">
    <property type="entry name" value="Znf_RING"/>
</dbReference>
<dbReference type="PROSITE" id="PS50057">
    <property type="entry name" value="FERM_3"/>
    <property type="match status" value="1"/>
</dbReference>
<dbReference type="Gene3D" id="2.30.29.30">
    <property type="entry name" value="Pleckstrin-homology domain (PH domain)/Phosphotyrosine-binding domain (PTB)"/>
    <property type="match status" value="1"/>
</dbReference>
<protein>
    <submittedName>
        <fullName evidence="9">Uncharacterized protein</fullName>
    </submittedName>
</protein>
<dbReference type="InterPro" id="IPR019749">
    <property type="entry name" value="Band_41_domain"/>
</dbReference>
<reference evidence="9" key="2">
    <citation type="submission" date="2022-10" db="EMBL/GenBank/DDBJ databases">
        <authorList>
            <consortium name="ENA_rothamsted_submissions"/>
            <consortium name="culmorum"/>
            <person name="King R."/>
        </authorList>
    </citation>
    <scope>NUCLEOTIDE SEQUENCE</scope>
</reference>
<sequence>MWYLVNLPGNKLNIAVKTEKNSIAADCLNKVCHDLDIICETDYFGLLYAPTPQDLHHNTVPSNIKQWINLRNPLEKRHRDEGHTMLELRVKFWVPAHLILQENVREIFYMQARQMLMDKEIFPSDWKQAAQFVALISQSEGVKFIPELLSENGQKIISYFDECLKQKTKSIQFSKFKESFHSKRNSFDEMLIDHTDDNEMPNDNGFLEKFIIENYLEHMIFPDNDERSNNNGCDSNIIDNIPSDLLLNIAKEHQKIQTMTQSSAKYWFLEEFSTLQHFGEETFEGTLISESETKITQHRNEKIHVAVNSQGLNIKRVESNNRFSIPFSAVESAKSLRRCFHLCYMNENFVDSNLVIKFPSHRIAGTLYRALTEKHSFYSCETVHKNVETQFIRDLKGTIISIFNDHTELGKKYVFDIRLTFRELYDNSRRILHSKGFAITTLPQCRQNEEKEGNSSNDTDKRVDLTCSICMDQKIDTLFLPCAHLSCCKFCAEKCDICPLCRKNISSKSLVYFT</sequence>
<dbReference type="PANTHER" id="PTHR23280">
    <property type="entry name" value="4.1 G PROTEIN"/>
    <property type="match status" value="1"/>
</dbReference>
<evidence type="ECO:0000256" key="1">
    <source>
        <dbReference type="ARBA" id="ARBA00004282"/>
    </source>
</evidence>
<dbReference type="SUPFAM" id="SSF57850">
    <property type="entry name" value="RING/U-box"/>
    <property type="match status" value="1"/>
</dbReference>
<keyword evidence="2" id="KW-0479">Metal-binding</keyword>
<dbReference type="GO" id="GO:0006511">
    <property type="term" value="P:ubiquitin-dependent protein catabolic process"/>
    <property type="evidence" value="ECO:0007669"/>
    <property type="project" value="TreeGrafter"/>
</dbReference>
<dbReference type="SUPFAM" id="SSF47031">
    <property type="entry name" value="Second domain of FERM"/>
    <property type="match status" value="1"/>
</dbReference>
<dbReference type="PANTHER" id="PTHR23280:SF13">
    <property type="entry name" value="E3 UBIQUITIN-PROTEIN LIGASE MYLIP"/>
    <property type="match status" value="1"/>
</dbReference>
<dbReference type="Pfam" id="PF09379">
    <property type="entry name" value="FERM_N"/>
    <property type="match status" value="1"/>
</dbReference>
<dbReference type="InterPro" id="IPR000299">
    <property type="entry name" value="FERM_domain"/>
</dbReference>
<dbReference type="InterPro" id="IPR011993">
    <property type="entry name" value="PH-like_dom_sf"/>
</dbReference>
<evidence type="ECO:0000313" key="9">
    <source>
        <dbReference type="EMBL" id="CAH1719694.1"/>
    </source>
</evidence>
<organism evidence="9 10">
    <name type="scientific">Chironomus riparius</name>
    <dbReference type="NCBI Taxonomy" id="315576"/>
    <lineage>
        <taxon>Eukaryota</taxon>
        <taxon>Metazoa</taxon>
        <taxon>Ecdysozoa</taxon>
        <taxon>Arthropoda</taxon>
        <taxon>Hexapoda</taxon>
        <taxon>Insecta</taxon>
        <taxon>Pterygota</taxon>
        <taxon>Neoptera</taxon>
        <taxon>Endopterygota</taxon>
        <taxon>Diptera</taxon>
        <taxon>Nematocera</taxon>
        <taxon>Chironomoidea</taxon>
        <taxon>Chironomidae</taxon>
        <taxon>Chironominae</taxon>
        <taxon>Chironomus</taxon>
    </lineage>
</organism>
<reference evidence="9" key="1">
    <citation type="submission" date="2022-01" db="EMBL/GenBank/DDBJ databases">
        <authorList>
            <person name="King R."/>
        </authorList>
    </citation>
    <scope>NUCLEOTIDE SEQUENCE</scope>
</reference>
<dbReference type="InterPro" id="IPR013083">
    <property type="entry name" value="Znf_RING/FYVE/PHD"/>
</dbReference>
<dbReference type="InterPro" id="IPR018980">
    <property type="entry name" value="FERM_PH-like_C"/>
</dbReference>
<dbReference type="PROSITE" id="PS50089">
    <property type="entry name" value="ZF_RING_2"/>
    <property type="match status" value="1"/>
</dbReference>
<keyword evidence="3 6" id="KW-0863">Zinc-finger</keyword>
<dbReference type="Pfam" id="PF13920">
    <property type="entry name" value="zf-C3HC4_3"/>
    <property type="match status" value="1"/>
</dbReference>
<dbReference type="EMBL" id="OU895878">
    <property type="protein sequence ID" value="CAH1719694.1"/>
    <property type="molecule type" value="Genomic_DNA"/>
</dbReference>